<organism evidence="1 2">
    <name type="scientific">Lolium multiflorum</name>
    <name type="common">Italian ryegrass</name>
    <name type="synonym">Lolium perenne subsp. multiflorum</name>
    <dbReference type="NCBI Taxonomy" id="4521"/>
    <lineage>
        <taxon>Eukaryota</taxon>
        <taxon>Viridiplantae</taxon>
        <taxon>Streptophyta</taxon>
        <taxon>Embryophyta</taxon>
        <taxon>Tracheophyta</taxon>
        <taxon>Spermatophyta</taxon>
        <taxon>Magnoliopsida</taxon>
        <taxon>Liliopsida</taxon>
        <taxon>Poales</taxon>
        <taxon>Poaceae</taxon>
        <taxon>BOP clade</taxon>
        <taxon>Pooideae</taxon>
        <taxon>Poodae</taxon>
        <taxon>Poeae</taxon>
        <taxon>Poeae Chloroplast Group 2 (Poeae type)</taxon>
        <taxon>Loliodinae</taxon>
        <taxon>Loliinae</taxon>
        <taxon>Lolium</taxon>
    </lineage>
</organism>
<evidence type="ECO:0000313" key="2">
    <source>
        <dbReference type="Proteomes" id="UP001231189"/>
    </source>
</evidence>
<comment type="caution">
    <text evidence="1">The sequence shown here is derived from an EMBL/GenBank/DDBJ whole genome shotgun (WGS) entry which is preliminary data.</text>
</comment>
<protein>
    <submittedName>
        <fullName evidence="1">Uncharacterized protein</fullName>
    </submittedName>
</protein>
<sequence>MAGAGSSGGATEAMRCLTDLSLVSKVCSELEAHGGVGDRDHADFIVHLARRSPSVAEFHAKLREHEFQAPDYLARTLHTVIHAIPAAAPQNPTGPAATRRMSCSSCSTCTPSFPSVDPSWIHRSIGELMEWISGTVDLRESVLKFETV</sequence>
<gene>
    <name evidence="1" type="ORF">QYE76_011701</name>
</gene>
<evidence type="ECO:0000313" key="1">
    <source>
        <dbReference type="EMBL" id="KAK1695004.1"/>
    </source>
</evidence>
<dbReference type="AlphaFoldDB" id="A0AAD8TZN9"/>
<reference evidence="1" key="1">
    <citation type="submission" date="2023-07" db="EMBL/GenBank/DDBJ databases">
        <title>A chromosome-level genome assembly of Lolium multiflorum.</title>
        <authorList>
            <person name="Chen Y."/>
            <person name="Copetti D."/>
            <person name="Kolliker R."/>
            <person name="Studer B."/>
        </authorList>
    </citation>
    <scope>NUCLEOTIDE SEQUENCE</scope>
    <source>
        <strain evidence="1">02402/16</strain>
        <tissue evidence="1">Leaf</tissue>
    </source>
</reference>
<name>A0AAD8TZN9_LOLMU</name>
<dbReference type="Proteomes" id="UP001231189">
    <property type="component" value="Unassembled WGS sequence"/>
</dbReference>
<dbReference type="EMBL" id="JAUUTY010000001">
    <property type="protein sequence ID" value="KAK1695004.1"/>
    <property type="molecule type" value="Genomic_DNA"/>
</dbReference>
<proteinExistence type="predicted"/>
<accession>A0AAD8TZN9</accession>
<keyword evidence="2" id="KW-1185">Reference proteome</keyword>